<comment type="caution">
    <text evidence="3">The sequence shown here is derived from an EMBL/GenBank/DDBJ whole genome shotgun (WGS) entry which is preliminary data.</text>
</comment>
<evidence type="ECO:0000313" key="3">
    <source>
        <dbReference type="EMBL" id="MFC4526751.1"/>
    </source>
</evidence>
<feature type="signal peptide" evidence="1">
    <location>
        <begin position="1"/>
        <end position="24"/>
    </location>
</feature>
<dbReference type="InterPro" id="IPR032710">
    <property type="entry name" value="NTF2-like_dom_sf"/>
</dbReference>
<feature type="domain" description="DUF4440" evidence="2">
    <location>
        <begin position="42"/>
        <end position="151"/>
    </location>
</feature>
<dbReference type="InterPro" id="IPR027843">
    <property type="entry name" value="DUF4440"/>
</dbReference>
<evidence type="ECO:0000259" key="2">
    <source>
        <dbReference type="Pfam" id="PF14534"/>
    </source>
</evidence>
<name>A0ABV9C1D3_9GAMM</name>
<protein>
    <submittedName>
        <fullName evidence="3">Nuclear transport factor 2 family protein</fullName>
    </submittedName>
</protein>
<dbReference type="EMBL" id="JBHSGA010000016">
    <property type="protein sequence ID" value="MFC4526751.1"/>
    <property type="molecule type" value="Genomic_DNA"/>
</dbReference>
<keyword evidence="1" id="KW-0732">Signal</keyword>
<dbReference type="SUPFAM" id="SSF54427">
    <property type="entry name" value="NTF2-like"/>
    <property type="match status" value="1"/>
</dbReference>
<accession>A0ABV9C1D3</accession>
<keyword evidence="4" id="KW-1185">Reference proteome</keyword>
<dbReference type="Gene3D" id="3.10.450.50">
    <property type="match status" value="1"/>
</dbReference>
<evidence type="ECO:0000256" key="1">
    <source>
        <dbReference type="SAM" id="SignalP"/>
    </source>
</evidence>
<gene>
    <name evidence="3" type="ORF">ACFO5W_08905</name>
</gene>
<sequence length="164" mass="17900">MCNRFGQIVAIGFAALFAVSIARADTAPVTPMPVGAALTTTIVALDSAVFDAYNRCDLEAFGRYIAPDIEFYHDKGGLTRGRAKLVESIKNAICGKLRRELVAGSLEVYPVKDFGAVEIGTHRFCDLSTGRCDAVARFIHLWEYSNGSWQITRVISYDHHALGA</sequence>
<reference evidence="4" key="1">
    <citation type="journal article" date="2019" name="Int. J. Syst. Evol. Microbiol.">
        <title>The Global Catalogue of Microorganisms (GCM) 10K type strain sequencing project: providing services to taxonomists for standard genome sequencing and annotation.</title>
        <authorList>
            <consortium name="The Broad Institute Genomics Platform"/>
            <consortium name="The Broad Institute Genome Sequencing Center for Infectious Disease"/>
            <person name="Wu L."/>
            <person name="Ma J."/>
        </authorList>
    </citation>
    <scope>NUCLEOTIDE SEQUENCE [LARGE SCALE GENOMIC DNA]</scope>
    <source>
        <strain evidence="4">CCM 4481</strain>
    </source>
</reference>
<feature type="chain" id="PRO_5047106893" evidence="1">
    <location>
        <begin position="25"/>
        <end position="164"/>
    </location>
</feature>
<dbReference type="Pfam" id="PF14534">
    <property type="entry name" value="DUF4440"/>
    <property type="match status" value="1"/>
</dbReference>
<evidence type="ECO:0000313" key="4">
    <source>
        <dbReference type="Proteomes" id="UP001595961"/>
    </source>
</evidence>
<proteinExistence type="predicted"/>
<dbReference type="RefSeq" id="WP_266152499.1">
    <property type="nucleotide sequence ID" value="NZ_CP064028.1"/>
</dbReference>
<dbReference type="Proteomes" id="UP001595961">
    <property type="component" value="Unassembled WGS sequence"/>
</dbReference>
<organism evidence="3 4">
    <name type="scientific">Dyella halodurans</name>
    <dbReference type="NCBI Taxonomy" id="1920171"/>
    <lineage>
        <taxon>Bacteria</taxon>
        <taxon>Pseudomonadati</taxon>
        <taxon>Pseudomonadota</taxon>
        <taxon>Gammaproteobacteria</taxon>
        <taxon>Lysobacterales</taxon>
        <taxon>Rhodanobacteraceae</taxon>
        <taxon>Dyella</taxon>
    </lineage>
</organism>